<proteinExistence type="predicted"/>
<sequence>MEGAMKVQVYRTCLVKSCGPRKEQPRDSVREGESQPFMTRWKSDEQFNDYKNSLFYFSRRVTAGGCSGAVNGPRHTSQLVSWQFNFIASQRTMVQKCLDASPGRLAM</sequence>
<evidence type="ECO:0000313" key="1">
    <source>
        <dbReference type="EMBL" id="BCS21887.1"/>
    </source>
</evidence>
<dbReference type="AlphaFoldDB" id="A0A7R7XIE1"/>
<name>A0A7R7XIE1_9EURO</name>
<organism evidence="1 2">
    <name type="scientific">Aspergillus puulaauensis</name>
    <dbReference type="NCBI Taxonomy" id="1220207"/>
    <lineage>
        <taxon>Eukaryota</taxon>
        <taxon>Fungi</taxon>
        <taxon>Dikarya</taxon>
        <taxon>Ascomycota</taxon>
        <taxon>Pezizomycotina</taxon>
        <taxon>Eurotiomycetes</taxon>
        <taxon>Eurotiomycetidae</taxon>
        <taxon>Eurotiales</taxon>
        <taxon>Aspergillaceae</taxon>
        <taxon>Aspergillus</taxon>
    </lineage>
</organism>
<reference evidence="1" key="1">
    <citation type="submission" date="2021-01" db="EMBL/GenBank/DDBJ databases">
        <authorList>
            <consortium name="Aspergillus puulaauensis MK2 genome sequencing consortium"/>
            <person name="Kazuki M."/>
            <person name="Futagami T."/>
        </authorList>
    </citation>
    <scope>NUCLEOTIDE SEQUENCE</scope>
    <source>
        <strain evidence="1">MK2</strain>
    </source>
</reference>
<keyword evidence="2" id="KW-1185">Reference proteome</keyword>
<dbReference type="EMBL" id="AP024445">
    <property type="protein sequence ID" value="BCS21887.1"/>
    <property type="molecule type" value="Genomic_DNA"/>
</dbReference>
<protein>
    <submittedName>
        <fullName evidence="1">Uncharacterized protein</fullName>
    </submittedName>
</protein>
<evidence type="ECO:0000313" key="2">
    <source>
        <dbReference type="Proteomes" id="UP000654913"/>
    </source>
</evidence>
<dbReference type="Proteomes" id="UP000654913">
    <property type="component" value="Chromosome 3"/>
</dbReference>
<accession>A0A7R7XIE1</accession>
<reference evidence="1" key="2">
    <citation type="submission" date="2021-02" db="EMBL/GenBank/DDBJ databases">
        <title>Aspergillus puulaauensis MK2 genome sequence.</title>
        <authorList>
            <person name="Futagami T."/>
            <person name="Mori K."/>
            <person name="Kadooka C."/>
            <person name="Tanaka T."/>
        </authorList>
    </citation>
    <scope>NUCLEOTIDE SEQUENCE</scope>
    <source>
        <strain evidence="1">MK2</strain>
    </source>
</reference>
<gene>
    <name evidence="1" type="ORF">APUU_30112A</name>
</gene>
<dbReference type="KEGG" id="apuu:APUU_30112A"/>
<dbReference type="RefSeq" id="XP_041554081.1">
    <property type="nucleotide sequence ID" value="XM_041701169.1"/>
</dbReference>
<dbReference type="GeneID" id="64971892"/>